<dbReference type="Pfam" id="PF01554">
    <property type="entry name" value="MatE"/>
    <property type="match status" value="2"/>
</dbReference>
<evidence type="ECO:0000256" key="3">
    <source>
        <dbReference type="ARBA" id="ARBA00022692"/>
    </source>
</evidence>
<keyword evidence="4 6" id="KW-1133">Transmembrane helix</keyword>
<feature type="compositionally biased region" description="Basic residues" evidence="7">
    <location>
        <begin position="225"/>
        <end position="241"/>
    </location>
</feature>
<feature type="transmembrane region" description="Helical" evidence="6">
    <location>
        <begin position="566"/>
        <end position="587"/>
    </location>
</feature>
<evidence type="ECO:0000256" key="2">
    <source>
        <dbReference type="ARBA" id="ARBA00010199"/>
    </source>
</evidence>
<feature type="transmembrane region" description="Helical" evidence="6">
    <location>
        <begin position="399"/>
        <end position="421"/>
    </location>
</feature>
<evidence type="ECO:0000256" key="6">
    <source>
        <dbReference type="RuleBase" id="RU004914"/>
    </source>
</evidence>
<dbReference type="EMBL" id="JAEHOE010000018">
    <property type="protein sequence ID" value="KAG2496485.1"/>
    <property type="molecule type" value="Genomic_DNA"/>
</dbReference>
<feature type="region of interest" description="Disordered" evidence="7">
    <location>
        <begin position="112"/>
        <end position="243"/>
    </location>
</feature>
<dbReference type="Proteomes" id="UP000612055">
    <property type="component" value="Unassembled WGS sequence"/>
</dbReference>
<feature type="transmembrane region" description="Helical" evidence="6">
    <location>
        <begin position="666"/>
        <end position="688"/>
    </location>
</feature>
<gene>
    <name evidence="8" type="ORF">HYH03_005310</name>
</gene>
<evidence type="ECO:0000256" key="5">
    <source>
        <dbReference type="ARBA" id="ARBA00023136"/>
    </source>
</evidence>
<evidence type="ECO:0000256" key="7">
    <source>
        <dbReference type="SAM" id="MobiDB-lite"/>
    </source>
</evidence>
<keyword evidence="5 6" id="KW-0472">Membrane</keyword>
<comment type="subcellular location">
    <subcellularLocation>
        <location evidence="1">Membrane</location>
        <topology evidence="1">Multi-pass membrane protein</topology>
    </subcellularLocation>
</comment>
<dbReference type="GO" id="GO:0042910">
    <property type="term" value="F:xenobiotic transmembrane transporter activity"/>
    <property type="evidence" value="ECO:0007669"/>
    <property type="project" value="InterPro"/>
</dbReference>
<feature type="region of interest" description="Disordered" evidence="7">
    <location>
        <begin position="1"/>
        <end position="70"/>
    </location>
</feature>
<dbReference type="InterPro" id="IPR045069">
    <property type="entry name" value="MATE_euk"/>
</dbReference>
<feature type="transmembrane region" description="Helical" evidence="6">
    <location>
        <begin position="261"/>
        <end position="284"/>
    </location>
</feature>
<feature type="transmembrane region" description="Helical" evidence="6">
    <location>
        <begin position="296"/>
        <end position="319"/>
    </location>
</feature>
<feature type="transmembrane region" description="Helical" evidence="6">
    <location>
        <begin position="607"/>
        <end position="628"/>
    </location>
</feature>
<dbReference type="GO" id="GO:0015297">
    <property type="term" value="F:antiporter activity"/>
    <property type="evidence" value="ECO:0007669"/>
    <property type="project" value="InterPro"/>
</dbReference>
<feature type="transmembrane region" description="Helical" evidence="6">
    <location>
        <begin position="331"/>
        <end position="357"/>
    </location>
</feature>
<evidence type="ECO:0000313" key="9">
    <source>
        <dbReference type="Proteomes" id="UP000612055"/>
    </source>
</evidence>
<comment type="caution">
    <text evidence="8">The sequence shown here is derived from an EMBL/GenBank/DDBJ whole genome shotgun (WGS) entry which is preliminary data.</text>
</comment>
<proteinExistence type="inferred from homology"/>
<feature type="compositionally biased region" description="Low complexity" evidence="7">
    <location>
        <begin position="26"/>
        <end position="49"/>
    </location>
</feature>
<dbReference type="OrthoDB" id="2126698at2759"/>
<sequence length="882" mass="89633">MVSDDPEAGREFSFHPSGSKPQSQEPAPNEAPATTLAAAAAAAGPEAPGCRNVMADRELRGAPHPAPAAAEAAEPACTRLLPSTTVPAGAVLPAAAVPLHTTAGAAAAPPSARAAAALQPHKAKAATGRAGSDADTSTVGSCSSDEEGDEGEEQAKEKGEAAKGPVRVPTLPIGGNRAGEAAGTAPRRLSRFASESGGGGGEERGGGRSRGGEGQQEGLREQLLHRPRRRRGGGRALGKKGLRGEHAPSALSLLRQELMRVLALALPTSSVDVVSFLASLVGLFQVARLGTAELSALTLGSTLFNLTGLSWAVGLTSGMDTLCGQVYGAGLYGAVGLLFQRAVLVCNLACLPAYVLWSRAEWLLLAMGQPPAASRLAAGYVRTAAPCLALSTTKFCCRAYFTAQGVVLPVTIITFVCTLLAPLYNYAFITWLEGGLNGAALAYAADEATALLLLAAAMALHAWRQPPGRRTWAGWDRGAWSGWGAYMAVALPSTAMSCLDWWVLEVMVLLAGLGPDPDNTVAAMGLCFNAFTLAYYAVAGFGDAAATRVAHALGAGRGRAARRAAAVALGSGLAVCCAAVAALLLGGEAWTAAFSDSPQVRAAVRRALPLVGVAVTGYAAGTVAAGVLRGAGRQTLGARVNLLTLWFVGLPLAAVLGLWLRLGNVGLWGGIAVMLVLQGGVVAARVMGLDWEGREVARSRSVVSLHASTFGGDEVGVGGVDAGVGGGEAGGGGGDGGAWWGGGVGEGEAGVDGGGEAGRLGGLEGEEEAVVVAVAPAGRTDDVEGDEEGGEGEDEEGEEEEDEGEEQEEGEEEEEEGWSGSESAARAAEERRQRSRGRVLPSPLRRVVRWLAGADGEPVAEEVPPPEDRSAGSESGEEEAGA</sequence>
<keyword evidence="9" id="KW-1185">Reference proteome</keyword>
<feature type="transmembrane region" description="Helical" evidence="6">
    <location>
        <begin position="483"/>
        <end position="503"/>
    </location>
</feature>
<dbReference type="PANTHER" id="PTHR11206">
    <property type="entry name" value="MULTIDRUG RESISTANCE PROTEIN"/>
    <property type="match status" value="1"/>
</dbReference>
<dbReference type="GO" id="GO:0016020">
    <property type="term" value="C:membrane"/>
    <property type="evidence" value="ECO:0007669"/>
    <property type="project" value="UniProtKB-SubCell"/>
</dbReference>
<keyword evidence="3 6" id="KW-0812">Transmembrane</keyword>
<protein>
    <recommendedName>
        <fullName evidence="6">Protein DETOXIFICATION</fullName>
    </recommendedName>
    <alternativeName>
        <fullName evidence="6">Multidrug and toxic compound extrusion protein</fullName>
    </alternativeName>
</protein>
<accession>A0A835Y5F5</accession>
<feature type="transmembrane region" description="Helical" evidence="6">
    <location>
        <begin position="441"/>
        <end position="463"/>
    </location>
</feature>
<name>A0A835Y5F5_9CHLO</name>
<feature type="compositionally biased region" description="Polar residues" evidence="7">
    <location>
        <begin position="134"/>
        <end position="143"/>
    </location>
</feature>
<evidence type="ECO:0000256" key="4">
    <source>
        <dbReference type="ARBA" id="ARBA00022989"/>
    </source>
</evidence>
<comment type="similarity">
    <text evidence="2 6">Belongs to the multi antimicrobial extrusion (MATE) (TC 2.A.66.1) family.</text>
</comment>
<dbReference type="AlphaFoldDB" id="A0A835Y5F5"/>
<feature type="region of interest" description="Disordered" evidence="7">
    <location>
        <begin position="775"/>
        <end position="882"/>
    </location>
</feature>
<feature type="transmembrane region" description="Helical" evidence="6">
    <location>
        <begin position="640"/>
        <end position="660"/>
    </location>
</feature>
<dbReference type="GO" id="GO:1990961">
    <property type="term" value="P:xenobiotic detoxification by transmembrane export across the plasma membrane"/>
    <property type="evidence" value="ECO:0007669"/>
    <property type="project" value="InterPro"/>
</dbReference>
<organism evidence="8 9">
    <name type="scientific">Edaphochlamys debaryana</name>
    <dbReference type="NCBI Taxonomy" id="47281"/>
    <lineage>
        <taxon>Eukaryota</taxon>
        <taxon>Viridiplantae</taxon>
        <taxon>Chlorophyta</taxon>
        <taxon>core chlorophytes</taxon>
        <taxon>Chlorophyceae</taxon>
        <taxon>CS clade</taxon>
        <taxon>Chlamydomonadales</taxon>
        <taxon>Chlamydomonadales incertae sedis</taxon>
        <taxon>Edaphochlamys</taxon>
    </lineage>
</organism>
<feature type="compositionally biased region" description="Acidic residues" evidence="7">
    <location>
        <begin position="783"/>
        <end position="817"/>
    </location>
</feature>
<evidence type="ECO:0000256" key="1">
    <source>
        <dbReference type="ARBA" id="ARBA00004141"/>
    </source>
</evidence>
<feature type="transmembrane region" description="Helical" evidence="6">
    <location>
        <begin position="523"/>
        <end position="545"/>
    </location>
</feature>
<dbReference type="CDD" id="cd13132">
    <property type="entry name" value="MATE_eukaryotic"/>
    <property type="match status" value="1"/>
</dbReference>
<reference evidence="8" key="1">
    <citation type="journal article" date="2020" name="bioRxiv">
        <title>Comparative genomics of Chlamydomonas.</title>
        <authorList>
            <person name="Craig R.J."/>
            <person name="Hasan A.R."/>
            <person name="Ness R.W."/>
            <person name="Keightley P.D."/>
        </authorList>
    </citation>
    <scope>NUCLEOTIDE SEQUENCE</scope>
    <source>
        <strain evidence="8">CCAP 11/70</strain>
    </source>
</reference>
<dbReference type="InterPro" id="IPR002528">
    <property type="entry name" value="MATE_fam"/>
</dbReference>
<evidence type="ECO:0000313" key="8">
    <source>
        <dbReference type="EMBL" id="KAG2496485.1"/>
    </source>
</evidence>
<dbReference type="NCBIfam" id="TIGR00797">
    <property type="entry name" value="matE"/>
    <property type="match status" value="1"/>
</dbReference>